<feature type="region of interest" description="Disordered" evidence="1">
    <location>
        <begin position="52"/>
        <end position="71"/>
    </location>
</feature>
<dbReference type="EMBL" id="CP116394">
    <property type="protein sequence ID" value="WCE45802.1"/>
    <property type="molecule type" value="Genomic_DNA"/>
</dbReference>
<feature type="signal peptide" evidence="2">
    <location>
        <begin position="1"/>
        <end position="30"/>
    </location>
</feature>
<dbReference type="RefSeq" id="WP_004808363.1">
    <property type="nucleotide sequence ID" value="NZ_CP116394.1"/>
</dbReference>
<gene>
    <name evidence="3" type="ORF">PIG85_09165</name>
</gene>
<protein>
    <submittedName>
        <fullName evidence="3">Alpha/beta fold hydrolase</fullName>
    </submittedName>
</protein>
<feature type="chain" id="PRO_5044233745" evidence="2">
    <location>
        <begin position="31"/>
        <end position="409"/>
    </location>
</feature>
<dbReference type="KEGG" id="wne:PIG85_09165"/>
<proteinExistence type="predicted"/>
<organism evidence="3 4">
    <name type="scientific">Winkia neuii subsp. anitrata</name>
    <dbReference type="NCBI Taxonomy" id="29318"/>
    <lineage>
        <taxon>Bacteria</taxon>
        <taxon>Bacillati</taxon>
        <taxon>Actinomycetota</taxon>
        <taxon>Actinomycetes</taxon>
        <taxon>Actinomycetales</taxon>
        <taxon>Actinomycetaceae</taxon>
        <taxon>Winkia</taxon>
    </lineage>
</organism>
<dbReference type="Gene3D" id="3.40.50.1820">
    <property type="entry name" value="alpha/beta hydrolase"/>
    <property type="match status" value="1"/>
</dbReference>
<dbReference type="AlphaFoldDB" id="A0AB38XN69"/>
<evidence type="ECO:0000313" key="4">
    <source>
        <dbReference type="Proteomes" id="UP001211044"/>
    </source>
</evidence>
<evidence type="ECO:0000313" key="3">
    <source>
        <dbReference type="EMBL" id="WCE45802.1"/>
    </source>
</evidence>
<sequence>MKRRFAISKALLAAAAAGAVGLAGMAPALAAELPSKKAVDADACAQFVQRPQILKSDTRPDGTPIPEQDPQGATPVVFVHGWVSKIAHDEGREGYFSHYVASRANGHAGTLLAKGDIHSSMIGLVQQVPGAQPYTFDYSQVGSHWVTDPQIGAKLANGLSCLAKQYGKPAVVVTHSMGGLAIREALGKMDPTAAQEAVSDVVAIAPPNKGSDIAGTLNETIEGASDAPLIGLPVRLADRILKGCAAKMDEKNEGCIGVPVVDAFRGWGGQALRPDSPELAALPQIPQGIHVTNLAGDIQIGGLSLFGKTTKPVVSLGDTLVTTESATAGADEAQVQTCRYAFVSTWGAKEDFDRLKLLSKGDSVERPATIFDTPCAHEALLREVNTNEAVVKVVRERAAQQVQEAAGEQ</sequence>
<dbReference type="InterPro" id="IPR029058">
    <property type="entry name" value="AB_hydrolase_fold"/>
</dbReference>
<keyword evidence="3" id="KW-0378">Hydrolase</keyword>
<name>A0AB38XN69_9ACTO</name>
<dbReference type="Proteomes" id="UP001211044">
    <property type="component" value="Chromosome"/>
</dbReference>
<evidence type="ECO:0000256" key="1">
    <source>
        <dbReference type="SAM" id="MobiDB-lite"/>
    </source>
</evidence>
<reference evidence="3" key="1">
    <citation type="submission" date="2023-01" db="EMBL/GenBank/DDBJ databases">
        <title>Comparative Genomic Analysis of the Clinically-Derived Winkia Strain NY0527 Provides Evidence into the Taxonomic Reassignment of Winkia neuii and Characterizes Their Virulence Traits.</title>
        <authorList>
            <person name="Cai X."/>
            <person name="Peng Y."/>
            <person name="Li M."/>
            <person name="Qiu Y."/>
            <person name="Wang Y."/>
            <person name="Xu L."/>
            <person name="Hou Q."/>
        </authorList>
    </citation>
    <scope>NUCLEOTIDE SEQUENCE</scope>
    <source>
        <strain evidence="3">NY0527</strain>
    </source>
</reference>
<dbReference type="SUPFAM" id="SSF53474">
    <property type="entry name" value="alpha/beta-Hydrolases"/>
    <property type="match status" value="1"/>
</dbReference>
<accession>A0AB38XN69</accession>
<evidence type="ECO:0000256" key="2">
    <source>
        <dbReference type="SAM" id="SignalP"/>
    </source>
</evidence>
<dbReference type="GO" id="GO:0016787">
    <property type="term" value="F:hydrolase activity"/>
    <property type="evidence" value="ECO:0007669"/>
    <property type="project" value="UniProtKB-KW"/>
</dbReference>
<keyword evidence="2" id="KW-0732">Signal</keyword>